<keyword evidence="2" id="KW-1185">Reference proteome</keyword>
<reference evidence="1 2" key="1">
    <citation type="submission" date="2014-04" db="EMBL/GenBank/DDBJ databases">
        <authorList>
            <consortium name="DOE Joint Genome Institute"/>
            <person name="Kuo A."/>
            <person name="Kohler A."/>
            <person name="Jargeat P."/>
            <person name="Nagy L.G."/>
            <person name="Floudas D."/>
            <person name="Copeland A."/>
            <person name="Barry K.W."/>
            <person name="Cichocki N."/>
            <person name="Veneault-Fourrey C."/>
            <person name="LaButti K."/>
            <person name="Lindquist E.A."/>
            <person name="Lipzen A."/>
            <person name="Lundell T."/>
            <person name="Morin E."/>
            <person name="Murat C."/>
            <person name="Sun H."/>
            <person name="Tunlid A."/>
            <person name="Henrissat B."/>
            <person name="Grigoriev I.V."/>
            <person name="Hibbett D.S."/>
            <person name="Martin F."/>
            <person name="Nordberg H.P."/>
            <person name="Cantor M.N."/>
            <person name="Hua S.X."/>
        </authorList>
    </citation>
    <scope>NUCLEOTIDE SEQUENCE [LARGE SCALE GENOMIC DNA]</scope>
    <source>
        <strain evidence="1 2">Ve08.2h10</strain>
    </source>
</reference>
<name>A0A0D0DYD8_9AGAM</name>
<dbReference type="HOGENOM" id="CLU_080511_0_0_1"/>
<dbReference type="AlphaFoldDB" id="A0A0D0DYD8"/>
<sequence>MSSNRISVLLNWCTDNGIRIDPRIQVIESSDIDHHSDDSDRATDNASSKCGLAVYSCEELTDCPCTLVYIPKTAVLSVKSCSPSQGISSIPHGHGAPLSLSLALYCELLRGPKSRWFGYLQSLPREIVDIAMFWGADDVINTGPCTCPSRGCSNIDRDIVRGDTYHTPDAQCSACAQLHDGQNAKAWLEVTEAYREQVGLVVSYSPFHPLLSSASHWHVLGFFHFIF</sequence>
<protein>
    <submittedName>
        <fullName evidence="1">Uncharacterized protein</fullName>
    </submittedName>
</protein>
<dbReference type="OrthoDB" id="441812at2759"/>
<dbReference type="EMBL" id="KN824827">
    <property type="protein sequence ID" value="KIL00769.1"/>
    <property type="molecule type" value="Genomic_DNA"/>
</dbReference>
<proteinExistence type="predicted"/>
<organism evidence="1 2">
    <name type="scientific">Paxillus rubicundulus Ve08.2h10</name>
    <dbReference type="NCBI Taxonomy" id="930991"/>
    <lineage>
        <taxon>Eukaryota</taxon>
        <taxon>Fungi</taxon>
        <taxon>Dikarya</taxon>
        <taxon>Basidiomycota</taxon>
        <taxon>Agaricomycotina</taxon>
        <taxon>Agaricomycetes</taxon>
        <taxon>Agaricomycetidae</taxon>
        <taxon>Boletales</taxon>
        <taxon>Paxilineae</taxon>
        <taxon>Paxillaceae</taxon>
        <taxon>Paxillus</taxon>
    </lineage>
</organism>
<dbReference type="InterPro" id="IPR046341">
    <property type="entry name" value="SET_dom_sf"/>
</dbReference>
<dbReference type="SUPFAM" id="SSF82199">
    <property type="entry name" value="SET domain"/>
    <property type="match status" value="1"/>
</dbReference>
<evidence type="ECO:0000313" key="1">
    <source>
        <dbReference type="EMBL" id="KIL00769.1"/>
    </source>
</evidence>
<accession>A0A0D0DYD8</accession>
<reference evidence="2" key="2">
    <citation type="submission" date="2015-01" db="EMBL/GenBank/DDBJ databases">
        <title>Evolutionary Origins and Diversification of the Mycorrhizal Mutualists.</title>
        <authorList>
            <consortium name="DOE Joint Genome Institute"/>
            <consortium name="Mycorrhizal Genomics Consortium"/>
            <person name="Kohler A."/>
            <person name="Kuo A."/>
            <person name="Nagy L.G."/>
            <person name="Floudas D."/>
            <person name="Copeland A."/>
            <person name="Barry K.W."/>
            <person name="Cichocki N."/>
            <person name="Veneault-Fourrey C."/>
            <person name="LaButti K."/>
            <person name="Lindquist E.A."/>
            <person name="Lipzen A."/>
            <person name="Lundell T."/>
            <person name="Morin E."/>
            <person name="Murat C."/>
            <person name="Riley R."/>
            <person name="Ohm R."/>
            <person name="Sun H."/>
            <person name="Tunlid A."/>
            <person name="Henrissat B."/>
            <person name="Grigoriev I.V."/>
            <person name="Hibbett D.S."/>
            <person name="Martin F."/>
        </authorList>
    </citation>
    <scope>NUCLEOTIDE SEQUENCE [LARGE SCALE GENOMIC DNA]</scope>
    <source>
        <strain evidence="2">Ve08.2h10</strain>
    </source>
</reference>
<dbReference type="Proteomes" id="UP000054538">
    <property type="component" value="Unassembled WGS sequence"/>
</dbReference>
<evidence type="ECO:0000313" key="2">
    <source>
        <dbReference type="Proteomes" id="UP000054538"/>
    </source>
</evidence>
<gene>
    <name evidence="1" type="ORF">PAXRUDRAFT_821352</name>
</gene>
<dbReference type="Gene3D" id="3.90.1410.10">
    <property type="entry name" value="set domain protein methyltransferase, domain 1"/>
    <property type="match status" value="1"/>
</dbReference>
<dbReference type="InParanoid" id="A0A0D0DYD8"/>